<feature type="region of interest" description="Disordered" evidence="1">
    <location>
        <begin position="1"/>
        <end position="31"/>
    </location>
</feature>
<dbReference type="Pfam" id="PF00651">
    <property type="entry name" value="BTB"/>
    <property type="match status" value="1"/>
</dbReference>
<dbReference type="InterPro" id="IPR000210">
    <property type="entry name" value="BTB/POZ_dom"/>
</dbReference>
<dbReference type="InterPro" id="IPR011333">
    <property type="entry name" value="SKP1/BTB/POZ_sf"/>
</dbReference>
<sequence length="283" mass="31336">MSEPDPKPDTKPDPQPQRAWQEGSNAPWSTTESLNRRLFESKLLADVTIVCADGKEIAAHSPLLLSSDFFVKAFKSNLKEAQTKRFVFERSTGDDPHLNLDHDVLNRMLEFMYCGTYAADADADEAVATTMSRHIDLCVLADYFAVEGLQAHATERACAVLEEWDAARPALAGIIAAAYHPGRPRHAVAGIRAGVVDVVAKQFGRELAPDRAFCRFLAGCGECCVDVMRRMCENRPPVTGYIVTQCYKCKKAFVVALRDDFTPAHCAHCGEKNHNSSLRYRGK</sequence>
<dbReference type="SUPFAM" id="SSF54695">
    <property type="entry name" value="POZ domain"/>
    <property type="match status" value="1"/>
</dbReference>
<protein>
    <recommendedName>
        <fullName evidence="2">BTB domain-containing protein</fullName>
    </recommendedName>
</protein>
<proteinExistence type="predicted"/>
<evidence type="ECO:0000313" key="4">
    <source>
        <dbReference type="Proteomes" id="UP001521184"/>
    </source>
</evidence>
<dbReference type="PANTHER" id="PTHR24413">
    <property type="entry name" value="SPECKLE-TYPE POZ PROTEIN"/>
    <property type="match status" value="1"/>
</dbReference>
<feature type="domain" description="BTB" evidence="2">
    <location>
        <begin position="45"/>
        <end position="121"/>
    </location>
</feature>
<gene>
    <name evidence="3" type="ORF">SLS58_003128</name>
</gene>
<organism evidence="3 4">
    <name type="scientific">Diplodia intermedia</name>
    <dbReference type="NCBI Taxonomy" id="856260"/>
    <lineage>
        <taxon>Eukaryota</taxon>
        <taxon>Fungi</taxon>
        <taxon>Dikarya</taxon>
        <taxon>Ascomycota</taxon>
        <taxon>Pezizomycotina</taxon>
        <taxon>Dothideomycetes</taxon>
        <taxon>Dothideomycetes incertae sedis</taxon>
        <taxon>Botryosphaeriales</taxon>
        <taxon>Botryosphaeriaceae</taxon>
        <taxon>Diplodia</taxon>
    </lineage>
</organism>
<dbReference type="PROSITE" id="PS50097">
    <property type="entry name" value="BTB"/>
    <property type="match status" value="1"/>
</dbReference>
<accession>A0ABR3TWX7</accession>
<keyword evidence="4" id="KW-1185">Reference proteome</keyword>
<comment type="caution">
    <text evidence="3">The sequence shown here is derived from an EMBL/GenBank/DDBJ whole genome shotgun (WGS) entry which is preliminary data.</text>
</comment>
<evidence type="ECO:0000313" key="3">
    <source>
        <dbReference type="EMBL" id="KAL1646542.1"/>
    </source>
</evidence>
<dbReference type="EMBL" id="JAKEKT020000015">
    <property type="protein sequence ID" value="KAL1646542.1"/>
    <property type="molecule type" value="Genomic_DNA"/>
</dbReference>
<reference evidence="3 4" key="1">
    <citation type="journal article" date="2023" name="Plant Dis.">
        <title>First Report of Diplodia intermedia Causing Canker and Dieback Diseases on Apple Trees in Canada.</title>
        <authorList>
            <person name="Ellouze W."/>
            <person name="Ilyukhin E."/>
            <person name="Sulman M."/>
            <person name="Ali S."/>
        </authorList>
    </citation>
    <scope>NUCLEOTIDE SEQUENCE [LARGE SCALE GENOMIC DNA]</scope>
    <source>
        <strain evidence="3 4">M45-28</strain>
    </source>
</reference>
<feature type="compositionally biased region" description="Polar residues" evidence="1">
    <location>
        <begin position="22"/>
        <end position="31"/>
    </location>
</feature>
<dbReference type="Gene3D" id="3.30.710.10">
    <property type="entry name" value="Potassium Channel Kv1.1, Chain A"/>
    <property type="match status" value="1"/>
</dbReference>
<evidence type="ECO:0000256" key="1">
    <source>
        <dbReference type="SAM" id="MobiDB-lite"/>
    </source>
</evidence>
<feature type="compositionally biased region" description="Basic and acidic residues" evidence="1">
    <location>
        <begin position="1"/>
        <end position="12"/>
    </location>
</feature>
<dbReference type="CDD" id="cd18186">
    <property type="entry name" value="BTB_POZ_ZBTB_KLHL-like"/>
    <property type="match status" value="1"/>
</dbReference>
<dbReference type="Proteomes" id="UP001521184">
    <property type="component" value="Unassembled WGS sequence"/>
</dbReference>
<name>A0ABR3TWX7_9PEZI</name>
<evidence type="ECO:0000259" key="2">
    <source>
        <dbReference type="PROSITE" id="PS50097"/>
    </source>
</evidence>